<dbReference type="PATRIC" id="fig|136857.5.peg.2349"/>
<evidence type="ECO:0008006" key="5">
    <source>
        <dbReference type="Google" id="ProtNLM"/>
    </source>
</evidence>
<sequence>MTSDTIRGYHESMTGAKDSGEPAHTAVEKPSRAGALKYRRTRLRAMSGALSTRRAVLVDDDGADVPEDTQDHWLDQVTSDEEFRRRSVSSRLMDTFSVPWLWLRRVFSYLVTTPGKMLSIALLLSLSIFAAGYSMSQSSADRQQSLDVLLTTTEPMSYSAHNLYTSLSLADTIATTGFVQAGVEPAGTRNRYNAAIDRAMVSAAESSAGIGFNDRRALDLIASIERQIPIYTGLIETARTNNRVGNPVGVAYMAEASGLMREDILPAAAELFALTSREVREQQNNLTQPQWVPLSGLLAAVVFLVFSQWALWRMTRRRLNKGFLAATGLMIVAIMWVSVSNFSTWQAGTRGFAEASMPWDSLTASRIQAQQARTSETLALVRRQSVADSTTQFESATGAVTDALDDFEQAEGHNPRGTGDRNLTLITEARSALADWEAAHVRFTGAMVDGDYQEAMRQATTNLATPGEPATSAGSYDRLDAALSRLIADARSSMRAFINDGLAATQLVATAVLILSLAAIAAVWIGIRPRLQEYL</sequence>
<accession>A0A0G3H8R2</accession>
<name>A0A0G3H8R2_9CORY</name>
<gene>
    <name evidence="3" type="ORF">CTEST_11895</name>
</gene>
<feature type="transmembrane region" description="Helical" evidence="2">
    <location>
        <begin position="501"/>
        <end position="527"/>
    </location>
</feature>
<reference evidence="3 4" key="1">
    <citation type="journal article" date="2015" name="Genome Announc.">
        <title>Complete Genome Sequence of the Type Strain Corynebacterium testudinoris DSM 44614, Recovered from Necrotic Lesions in the Mouth of a Tortoise.</title>
        <authorList>
            <person name="Ruckert C."/>
            <person name="Kriete M."/>
            <person name="Jaenicke S."/>
            <person name="Winkler A."/>
            <person name="Tauch A."/>
        </authorList>
    </citation>
    <scope>NUCLEOTIDE SEQUENCE [LARGE SCALE GENOMIC DNA]</scope>
    <source>
        <strain evidence="3 4">DSM 44614</strain>
    </source>
</reference>
<evidence type="ECO:0000313" key="3">
    <source>
        <dbReference type="EMBL" id="AKK09786.1"/>
    </source>
</evidence>
<feature type="transmembrane region" description="Helical" evidence="2">
    <location>
        <begin position="291"/>
        <end position="311"/>
    </location>
</feature>
<keyword evidence="2" id="KW-1133">Transmembrane helix</keyword>
<reference evidence="4" key="2">
    <citation type="submission" date="2015-05" db="EMBL/GenBank/DDBJ databases">
        <title>Complete genome sequence of Corynebacterium testudinoris DSM 44614, recovered from necrotic lesions in the mouth of a tortoise.</title>
        <authorList>
            <person name="Ruckert C."/>
            <person name="Albersmeier A."/>
            <person name="Winkler A."/>
            <person name="Tauch A."/>
        </authorList>
    </citation>
    <scope>NUCLEOTIDE SEQUENCE [LARGE SCALE GENOMIC DNA]</scope>
    <source>
        <strain evidence="4">DSM 44614</strain>
    </source>
</reference>
<keyword evidence="4" id="KW-1185">Reference proteome</keyword>
<keyword evidence="2" id="KW-0472">Membrane</keyword>
<dbReference type="STRING" id="136857.CTEST_11895"/>
<dbReference type="Proteomes" id="UP000035540">
    <property type="component" value="Chromosome"/>
</dbReference>
<evidence type="ECO:0000256" key="2">
    <source>
        <dbReference type="SAM" id="Phobius"/>
    </source>
</evidence>
<organism evidence="3 4">
    <name type="scientific">Corynebacterium testudinoris</name>
    <dbReference type="NCBI Taxonomy" id="136857"/>
    <lineage>
        <taxon>Bacteria</taxon>
        <taxon>Bacillati</taxon>
        <taxon>Actinomycetota</taxon>
        <taxon>Actinomycetes</taxon>
        <taxon>Mycobacteriales</taxon>
        <taxon>Corynebacteriaceae</taxon>
        <taxon>Corynebacterium</taxon>
    </lineage>
</organism>
<feature type="compositionally biased region" description="Basic and acidic residues" evidence="1">
    <location>
        <begin position="18"/>
        <end position="31"/>
    </location>
</feature>
<evidence type="ECO:0000313" key="4">
    <source>
        <dbReference type="Proteomes" id="UP000035540"/>
    </source>
</evidence>
<feature type="transmembrane region" description="Helical" evidence="2">
    <location>
        <begin position="323"/>
        <end position="342"/>
    </location>
</feature>
<feature type="region of interest" description="Disordered" evidence="1">
    <location>
        <begin position="1"/>
        <end position="31"/>
    </location>
</feature>
<evidence type="ECO:0000256" key="1">
    <source>
        <dbReference type="SAM" id="MobiDB-lite"/>
    </source>
</evidence>
<proteinExistence type="predicted"/>
<dbReference type="AlphaFoldDB" id="A0A0G3H8R2"/>
<dbReference type="KEGG" id="cted:CTEST_11895"/>
<keyword evidence="2" id="KW-0812">Transmembrane</keyword>
<protein>
    <recommendedName>
        <fullName evidence="5">Phenol hydroxylase</fullName>
    </recommendedName>
</protein>
<dbReference type="EMBL" id="CP011545">
    <property type="protein sequence ID" value="AKK09786.1"/>
    <property type="molecule type" value="Genomic_DNA"/>
</dbReference>